<feature type="region of interest" description="Disordered" evidence="8">
    <location>
        <begin position="44"/>
        <end position="72"/>
    </location>
</feature>
<evidence type="ECO:0000256" key="7">
    <source>
        <dbReference type="ARBA" id="ARBA00048881"/>
    </source>
</evidence>
<evidence type="ECO:0000256" key="8">
    <source>
        <dbReference type="SAM" id="MobiDB-lite"/>
    </source>
</evidence>
<dbReference type="PANTHER" id="PTHR11474:SF76">
    <property type="entry name" value="SHKT DOMAIN-CONTAINING PROTEIN"/>
    <property type="match status" value="1"/>
</dbReference>
<dbReference type="GO" id="GO:0004503">
    <property type="term" value="F:tyrosinase activity"/>
    <property type="evidence" value="ECO:0007669"/>
    <property type="project" value="UniProtKB-EC"/>
</dbReference>
<dbReference type="SUPFAM" id="SSF48056">
    <property type="entry name" value="Di-copper centre-containing domain"/>
    <property type="match status" value="1"/>
</dbReference>
<evidence type="ECO:0000256" key="1">
    <source>
        <dbReference type="ARBA" id="ARBA00009928"/>
    </source>
</evidence>
<keyword evidence="5" id="KW-0470">Melanin biosynthesis</keyword>
<proteinExistence type="inferred from homology"/>
<evidence type="ECO:0000256" key="3">
    <source>
        <dbReference type="ARBA" id="ARBA00022723"/>
    </source>
</evidence>
<keyword evidence="11" id="KW-1185">Reference proteome</keyword>
<evidence type="ECO:0000256" key="2">
    <source>
        <dbReference type="ARBA" id="ARBA00011906"/>
    </source>
</evidence>
<dbReference type="PRINTS" id="PR00092">
    <property type="entry name" value="TYROSINASE"/>
</dbReference>
<comment type="catalytic activity">
    <reaction evidence="7">
        <text>L-tyrosine + O2 = L-dopaquinone + H2O</text>
        <dbReference type="Rhea" id="RHEA:18117"/>
        <dbReference type="ChEBI" id="CHEBI:15377"/>
        <dbReference type="ChEBI" id="CHEBI:15379"/>
        <dbReference type="ChEBI" id="CHEBI:57924"/>
        <dbReference type="ChEBI" id="CHEBI:58315"/>
        <dbReference type="EC" id="1.14.18.1"/>
    </reaction>
</comment>
<dbReference type="EMBL" id="KV425602">
    <property type="protein sequence ID" value="KZT21807.1"/>
    <property type="molecule type" value="Genomic_DNA"/>
</dbReference>
<evidence type="ECO:0000313" key="10">
    <source>
        <dbReference type="EMBL" id="KZT21807.1"/>
    </source>
</evidence>
<dbReference type="GO" id="GO:0046872">
    <property type="term" value="F:metal ion binding"/>
    <property type="evidence" value="ECO:0007669"/>
    <property type="project" value="UniProtKB-KW"/>
</dbReference>
<dbReference type="PANTHER" id="PTHR11474">
    <property type="entry name" value="TYROSINASE FAMILY MEMBER"/>
    <property type="match status" value="1"/>
</dbReference>
<evidence type="ECO:0000256" key="5">
    <source>
        <dbReference type="ARBA" id="ARBA00023101"/>
    </source>
</evidence>
<dbReference type="InParanoid" id="A0A165Q1X9"/>
<dbReference type="Proteomes" id="UP000076761">
    <property type="component" value="Unassembled WGS sequence"/>
</dbReference>
<dbReference type="STRING" id="1314782.A0A165Q1X9"/>
<dbReference type="InterPro" id="IPR050316">
    <property type="entry name" value="Tyrosinase/Hemocyanin"/>
</dbReference>
<comment type="similarity">
    <text evidence="1">Belongs to the tyrosinase family.</text>
</comment>
<comment type="catalytic activity">
    <reaction evidence="6">
        <text>2 L-dopa + O2 = 2 L-dopaquinone + 2 H2O</text>
        <dbReference type="Rhea" id="RHEA:34287"/>
        <dbReference type="ChEBI" id="CHEBI:15377"/>
        <dbReference type="ChEBI" id="CHEBI:15379"/>
        <dbReference type="ChEBI" id="CHEBI:57504"/>
        <dbReference type="ChEBI" id="CHEBI:57924"/>
        <dbReference type="EC" id="1.14.18.1"/>
    </reaction>
</comment>
<keyword evidence="4" id="KW-0186">Copper</keyword>
<feature type="compositionally biased region" description="Basic and acidic residues" evidence="8">
    <location>
        <begin position="46"/>
        <end position="67"/>
    </location>
</feature>
<keyword evidence="3" id="KW-0479">Metal-binding</keyword>
<dbReference type="GO" id="GO:0042438">
    <property type="term" value="P:melanin biosynthetic process"/>
    <property type="evidence" value="ECO:0007669"/>
    <property type="project" value="UniProtKB-KW"/>
</dbReference>
<dbReference type="AlphaFoldDB" id="A0A165Q1X9"/>
<dbReference type="InterPro" id="IPR008922">
    <property type="entry name" value="Di-copper_centre_dom_sf"/>
</dbReference>
<dbReference type="Pfam" id="PF00264">
    <property type="entry name" value="Tyrosinase"/>
    <property type="match status" value="1"/>
</dbReference>
<evidence type="ECO:0000256" key="4">
    <source>
        <dbReference type="ARBA" id="ARBA00023008"/>
    </source>
</evidence>
<dbReference type="InterPro" id="IPR002227">
    <property type="entry name" value="Tyrosinase_Cu-bd"/>
</dbReference>
<feature type="domain" description="Tyrosinase copper-binding" evidence="9">
    <location>
        <begin position="283"/>
        <end position="294"/>
    </location>
</feature>
<dbReference type="OrthoDB" id="6132182at2759"/>
<reference evidence="10 11" key="1">
    <citation type="journal article" date="2016" name="Mol. Biol. Evol.">
        <title>Comparative Genomics of Early-Diverging Mushroom-Forming Fungi Provides Insights into the Origins of Lignocellulose Decay Capabilities.</title>
        <authorList>
            <person name="Nagy L.G."/>
            <person name="Riley R."/>
            <person name="Tritt A."/>
            <person name="Adam C."/>
            <person name="Daum C."/>
            <person name="Floudas D."/>
            <person name="Sun H."/>
            <person name="Yadav J.S."/>
            <person name="Pangilinan J."/>
            <person name="Larsson K.H."/>
            <person name="Matsuura K."/>
            <person name="Barry K."/>
            <person name="Labutti K."/>
            <person name="Kuo R."/>
            <person name="Ohm R.A."/>
            <person name="Bhattacharya S.S."/>
            <person name="Shirouzu T."/>
            <person name="Yoshinaga Y."/>
            <person name="Martin F.M."/>
            <person name="Grigoriev I.V."/>
            <person name="Hibbett D.S."/>
        </authorList>
    </citation>
    <scope>NUCLEOTIDE SEQUENCE [LARGE SCALE GENOMIC DNA]</scope>
    <source>
        <strain evidence="10 11">HHB14362 ss-1</strain>
    </source>
</reference>
<accession>A0A165Q1X9</accession>
<organism evidence="10 11">
    <name type="scientific">Neolentinus lepideus HHB14362 ss-1</name>
    <dbReference type="NCBI Taxonomy" id="1314782"/>
    <lineage>
        <taxon>Eukaryota</taxon>
        <taxon>Fungi</taxon>
        <taxon>Dikarya</taxon>
        <taxon>Basidiomycota</taxon>
        <taxon>Agaricomycotina</taxon>
        <taxon>Agaricomycetes</taxon>
        <taxon>Gloeophyllales</taxon>
        <taxon>Gloeophyllaceae</taxon>
        <taxon>Neolentinus</taxon>
    </lineage>
</organism>
<protein>
    <recommendedName>
        <fullName evidence="2">tyrosinase</fullName>
        <ecNumber evidence="2">1.14.18.1</ecNumber>
    </recommendedName>
</protein>
<evidence type="ECO:0000313" key="11">
    <source>
        <dbReference type="Proteomes" id="UP000076761"/>
    </source>
</evidence>
<evidence type="ECO:0000259" key="9">
    <source>
        <dbReference type="PROSITE" id="PS00498"/>
    </source>
</evidence>
<dbReference type="Gene3D" id="1.10.1280.10">
    <property type="entry name" value="Di-copper center containing domain from catechol oxidase"/>
    <property type="match status" value="1"/>
</dbReference>
<name>A0A165Q1X9_9AGAM</name>
<gene>
    <name evidence="10" type="ORF">NEOLEDRAFT_1181355</name>
</gene>
<sequence length="540" mass="60806">MAYLLVQGRLDEDVSTKCAVNDTKTVPQAASFMELSGIHGLPYQEWRGDQRQSSGRKTDYNTKDGKDTGPVPSRFGGQFLGEVVDYIANKFAKQYPNESNTWTGAARSFRFPFWDWAEEKVQTEGVPPVLTDPKVNITLPEGEFKQVANPLAYDEFAFIPDGFENITYPGDDGKQVTAYFAEWKRTYRYASSKVNPGDSDVLAFNDTIKTRAKAIRAKVADLFTFDGKCNPSRAWDEFSNHSTQSLREMDFRNLASLEGIHDSLHDFIGGNGHMSFPDYAGFDPIFFLHHSNVDRRLALWEYAYTDYFVGDSGYEHDDNLYQFTQSHGTYNAVYNSLLNRSTEMAPFRAKDGEYRTPSNTRFLDSNAKMDKYYRHVIAIVETLEFAHNGPYRVELHYQDGSYIDSVSVFSRPDHWLHDERDSGSTIRGILYIPTEIIVEIAATFGNDQSNVSLDALMTKLRDSLHATIVNGAGKRIGAIGLPGSNRGTGVLAKFTTPEITLVSGAASEAYDGDFKWFGWQDHGPLFGRDRQWSTDGVPRA</sequence>
<dbReference type="EC" id="1.14.18.1" evidence="2"/>
<evidence type="ECO:0000256" key="6">
    <source>
        <dbReference type="ARBA" id="ARBA00048233"/>
    </source>
</evidence>
<dbReference type="PROSITE" id="PS00498">
    <property type="entry name" value="TYROSINASE_2"/>
    <property type="match status" value="1"/>
</dbReference>